<name>A0ABQ9VYX1_SAGOE</name>
<accession>A0ABQ9VYX1</accession>
<evidence type="ECO:0000313" key="2">
    <source>
        <dbReference type="EMBL" id="KAK2114574.1"/>
    </source>
</evidence>
<gene>
    <name evidence="2" type="ORF">P7K49_008840</name>
</gene>
<dbReference type="EMBL" id="JASSZA010000004">
    <property type="protein sequence ID" value="KAK2114574.1"/>
    <property type="molecule type" value="Genomic_DNA"/>
</dbReference>
<organism evidence="2 3">
    <name type="scientific">Saguinus oedipus</name>
    <name type="common">Cotton-top tamarin</name>
    <name type="synonym">Oedipomidas oedipus</name>
    <dbReference type="NCBI Taxonomy" id="9490"/>
    <lineage>
        <taxon>Eukaryota</taxon>
        <taxon>Metazoa</taxon>
        <taxon>Chordata</taxon>
        <taxon>Craniata</taxon>
        <taxon>Vertebrata</taxon>
        <taxon>Euteleostomi</taxon>
        <taxon>Mammalia</taxon>
        <taxon>Eutheria</taxon>
        <taxon>Euarchontoglires</taxon>
        <taxon>Primates</taxon>
        <taxon>Haplorrhini</taxon>
        <taxon>Platyrrhini</taxon>
        <taxon>Cebidae</taxon>
        <taxon>Callitrichinae</taxon>
        <taxon>Saguinus</taxon>
    </lineage>
</organism>
<dbReference type="Proteomes" id="UP001266305">
    <property type="component" value="Unassembled WGS sequence"/>
</dbReference>
<evidence type="ECO:0000313" key="3">
    <source>
        <dbReference type="Proteomes" id="UP001266305"/>
    </source>
</evidence>
<feature type="region of interest" description="Disordered" evidence="1">
    <location>
        <begin position="1"/>
        <end position="20"/>
    </location>
</feature>
<feature type="non-terminal residue" evidence="2">
    <location>
        <position position="1"/>
    </location>
</feature>
<protein>
    <submittedName>
        <fullName evidence="2">Uncharacterized protein</fullName>
    </submittedName>
</protein>
<sequence>GDRGCGTAGEPESEHKLNGNKRCSSVLTLNCPAKDEVDFRTPEETKTNTSHSELESVKHKNPADSERPKAS</sequence>
<keyword evidence="3" id="KW-1185">Reference proteome</keyword>
<comment type="caution">
    <text evidence="2">The sequence shown here is derived from an EMBL/GenBank/DDBJ whole genome shotgun (WGS) entry which is preliminary data.</text>
</comment>
<reference evidence="2 3" key="1">
    <citation type="submission" date="2023-05" db="EMBL/GenBank/DDBJ databases">
        <title>B98-5 Cell Line De Novo Hybrid Assembly: An Optical Mapping Approach.</title>
        <authorList>
            <person name="Kananen K."/>
            <person name="Auerbach J.A."/>
            <person name="Kautto E."/>
            <person name="Blachly J.S."/>
        </authorList>
    </citation>
    <scope>NUCLEOTIDE SEQUENCE [LARGE SCALE GENOMIC DNA]</scope>
    <source>
        <strain evidence="2">B95-8</strain>
        <tissue evidence="2">Cell line</tissue>
    </source>
</reference>
<evidence type="ECO:0000256" key="1">
    <source>
        <dbReference type="SAM" id="MobiDB-lite"/>
    </source>
</evidence>
<proteinExistence type="predicted"/>
<feature type="region of interest" description="Disordered" evidence="1">
    <location>
        <begin position="34"/>
        <end position="71"/>
    </location>
</feature>